<gene>
    <name evidence="1" type="ORF">MRATA1EN22A_LOCUS11833</name>
</gene>
<dbReference type="Proteomes" id="UP001162501">
    <property type="component" value="Chromosome 21"/>
</dbReference>
<reference evidence="1" key="2">
    <citation type="submission" date="2025-03" db="EMBL/GenBank/DDBJ databases">
        <authorList>
            <consortium name="ELIXIR-Norway"/>
            <consortium name="Elixir Norway"/>
        </authorList>
    </citation>
    <scope>NUCLEOTIDE SEQUENCE</scope>
</reference>
<proteinExistence type="predicted"/>
<name>A0AC59YYL7_RANTA</name>
<dbReference type="EMBL" id="OX596105">
    <property type="protein sequence ID" value="CAN0087034.1"/>
    <property type="molecule type" value="Genomic_DNA"/>
</dbReference>
<accession>A0AC59YYL7</accession>
<reference evidence="1" key="1">
    <citation type="submission" date="2023-05" db="EMBL/GenBank/DDBJ databases">
        <authorList>
            <consortium name="ELIXIR-Norway"/>
        </authorList>
    </citation>
    <scope>NUCLEOTIDE SEQUENCE</scope>
</reference>
<protein>
    <submittedName>
        <fullName evidence="1">Uncharacterized protein</fullName>
    </submittedName>
</protein>
<evidence type="ECO:0000313" key="2">
    <source>
        <dbReference type="Proteomes" id="UP001162501"/>
    </source>
</evidence>
<sequence>MTQARMYTHMSPGCRVEACPFQQEPRTLPGLGALTPDPKDSGGGCLLPGPPPLGSDFLIIWIVSATHSKGMNQPDLSGGKETETQKGGGTSARKLARILE</sequence>
<evidence type="ECO:0000313" key="1">
    <source>
        <dbReference type="EMBL" id="CAN0087034.1"/>
    </source>
</evidence>
<organism evidence="1 2">
    <name type="scientific">Rangifer tarandus platyrhynchus</name>
    <name type="common">Svalbard reindeer</name>
    <dbReference type="NCBI Taxonomy" id="3082113"/>
    <lineage>
        <taxon>Eukaryota</taxon>
        <taxon>Metazoa</taxon>
        <taxon>Chordata</taxon>
        <taxon>Craniata</taxon>
        <taxon>Vertebrata</taxon>
        <taxon>Euteleostomi</taxon>
        <taxon>Mammalia</taxon>
        <taxon>Eutheria</taxon>
        <taxon>Laurasiatheria</taxon>
        <taxon>Artiodactyla</taxon>
        <taxon>Ruminantia</taxon>
        <taxon>Pecora</taxon>
        <taxon>Cervidae</taxon>
        <taxon>Odocoileinae</taxon>
        <taxon>Rangifer</taxon>
    </lineage>
</organism>